<sequence length="461" mass="49086">MNLHDEFSDSSIISCASGIVRSPTESSTGSKSPVRSDTSPVSIIQRQRSTPPPTQSPPAGLDSDWGILEKLIPKTSQTSLRDTFSEASIDSRAHRSSSVAHSLREATLGALGPTQSIASPRSILQRRTLTPSRSHSPVVTPNRDVRAPSGAFPKEEALQGSPYVPTSNMRPPSPEREESEHDFESALRDVTAPSHHSRPLSPAGSITTRALVAAAAYSSATVSPVSSARSIFGKAPSITSTTRARAATGPAFGVASIGLAIVSPTQAGLVATLRSRASSVRSISTDAQTGGRPDSISPSPVKTISPPPSHDVGLSSYQHERLRTAPADNHSRVDSIPKSRASERFHSPEPGSLRQPSPPESTRKAEPRLAEKLSTSPSPSPTVGATYPSTQNQQDLAPGERFVSYVYCRMCRRDPCRQPAATMCGHVFCYQCISSEVVKNSRCPVCEAPTLLYSIFKLHLA</sequence>
<proteinExistence type="predicted"/>
<name>A0ACC0TZU3_9AGAM</name>
<organism evidence="1 2">
    <name type="scientific">Russula earlei</name>
    <dbReference type="NCBI Taxonomy" id="71964"/>
    <lineage>
        <taxon>Eukaryota</taxon>
        <taxon>Fungi</taxon>
        <taxon>Dikarya</taxon>
        <taxon>Basidiomycota</taxon>
        <taxon>Agaricomycotina</taxon>
        <taxon>Agaricomycetes</taxon>
        <taxon>Russulales</taxon>
        <taxon>Russulaceae</taxon>
        <taxon>Russula</taxon>
    </lineage>
</organism>
<dbReference type="Proteomes" id="UP001207468">
    <property type="component" value="Unassembled WGS sequence"/>
</dbReference>
<comment type="caution">
    <text evidence="1">The sequence shown here is derived from an EMBL/GenBank/DDBJ whole genome shotgun (WGS) entry which is preliminary data.</text>
</comment>
<dbReference type="EMBL" id="JAGFNK010000327">
    <property type="protein sequence ID" value="KAI9452747.1"/>
    <property type="molecule type" value="Genomic_DNA"/>
</dbReference>
<evidence type="ECO:0000313" key="1">
    <source>
        <dbReference type="EMBL" id="KAI9452747.1"/>
    </source>
</evidence>
<reference evidence="1" key="1">
    <citation type="submission" date="2021-03" db="EMBL/GenBank/DDBJ databases">
        <title>Evolutionary priming and transition to the ectomycorrhizal habit in an iconic lineage of mushroom-forming fungi: is preadaptation a requirement?</title>
        <authorList>
            <consortium name="DOE Joint Genome Institute"/>
            <person name="Looney B.P."/>
            <person name="Miyauchi S."/>
            <person name="Morin E."/>
            <person name="Drula E."/>
            <person name="Courty P.E."/>
            <person name="Chicoki N."/>
            <person name="Fauchery L."/>
            <person name="Kohler A."/>
            <person name="Kuo A."/>
            <person name="LaButti K."/>
            <person name="Pangilinan J."/>
            <person name="Lipzen A."/>
            <person name="Riley R."/>
            <person name="Andreopoulos W."/>
            <person name="He G."/>
            <person name="Johnson J."/>
            <person name="Barry K.W."/>
            <person name="Grigoriev I.V."/>
            <person name="Nagy L."/>
            <person name="Hibbett D."/>
            <person name="Henrissat B."/>
            <person name="Matheny P.B."/>
            <person name="Labbe J."/>
            <person name="Martin A.F."/>
        </authorList>
    </citation>
    <scope>NUCLEOTIDE SEQUENCE</scope>
    <source>
        <strain evidence="1">BPL698</strain>
    </source>
</reference>
<keyword evidence="2" id="KW-1185">Reference proteome</keyword>
<gene>
    <name evidence="1" type="ORF">F5148DRAFT_1235404</name>
</gene>
<accession>A0ACC0TZU3</accession>
<evidence type="ECO:0000313" key="2">
    <source>
        <dbReference type="Proteomes" id="UP001207468"/>
    </source>
</evidence>
<protein>
    <submittedName>
        <fullName evidence="1">Uncharacterized protein</fullName>
    </submittedName>
</protein>